<dbReference type="CDD" id="cd01715">
    <property type="entry name" value="ETF_alpha"/>
    <property type="match status" value="1"/>
</dbReference>
<reference evidence="4" key="1">
    <citation type="submission" date="2022-03" db="EMBL/GenBank/DDBJ databases">
        <title>Identification of a novel bacterium isolated from mangrove sediments.</title>
        <authorList>
            <person name="Pan X."/>
        </authorList>
    </citation>
    <scope>NUCLEOTIDE SEQUENCE</scope>
    <source>
        <strain evidence="4">B2580</strain>
    </source>
</reference>
<dbReference type="EMBL" id="JALHLE010000024">
    <property type="protein sequence ID" value="MCJ2179822.1"/>
    <property type="molecule type" value="Genomic_DNA"/>
</dbReference>
<dbReference type="InterPro" id="IPR014731">
    <property type="entry name" value="ETF_asu_C"/>
</dbReference>
<comment type="caution">
    <text evidence="4">The sequence shown here is derived from an EMBL/GenBank/DDBJ whole genome shotgun (WGS) entry which is preliminary data.</text>
</comment>
<dbReference type="Gene3D" id="3.40.50.1220">
    <property type="entry name" value="TPP-binding domain"/>
    <property type="match status" value="1"/>
</dbReference>
<dbReference type="InterPro" id="IPR014729">
    <property type="entry name" value="Rossmann-like_a/b/a_fold"/>
</dbReference>
<dbReference type="Pfam" id="PF01012">
    <property type="entry name" value="ETF"/>
    <property type="match status" value="1"/>
</dbReference>
<evidence type="ECO:0000313" key="5">
    <source>
        <dbReference type="Proteomes" id="UP001162880"/>
    </source>
</evidence>
<dbReference type="InterPro" id="IPR033947">
    <property type="entry name" value="ETF_alpha_N"/>
</dbReference>
<dbReference type="InterPro" id="IPR029035">
    <property type="entry name" value="DHS-like_NAD/FAD-binding_dom"/>
</dbReference>
<sequence length="309" mass="31714">MKTLVWVEHDNASMKDATLATVTAASKLGEVHLLVAGSGCRAVAEQAAQIAGVGKVHLADNAAYEHGLAENVAPLIVELMGHHDAVLFPATTTGKNVAPRVAALLDVMQLSDIISVEGEKTFTRPIYAGNAIATVESSDARLVITVRGTAFEKAAATGGSAAIEDVAGAGDAGLSSFVGAEVAKSERPELTSAKIIVSGGRALKDSATFEQYIMPLADKLGAAVGASRAAVDAGYVPNDYQVGQTGKIVAPEVYIAVGISGAIQHLAGMKDSKTIIAINKDEDAPIFQVADIGLVADLFNAVPELTSKL</sequence>
<dbReference type="Gene3D" id="3.40.50.620">
    <property type="entry name" value="HUPs"/>
    <property type="match status" value="1"/>
</dbReference>
<accession>A0ABT0B445</accession>
<keyword evidence="5" id="KW-1185">Reference proteome</keyword>
<evidence type="ECO:0000256" key="2">
    <source>
        <dbReference type="ARBA" id="ARBA00022982"/>
    </source>
</evidence>
<protein>
    <submittedName>
        <fullName evidence="4">Electron transfer flavoprotein subunit alpha/FixB family protein</fullName>
    </submittedName>
</protein>
<evidence type="ECO:0000259" key="3">
    <source>
        <dbReference type="SMART" id="SM00893"/>
    </source>
</evidence>
<comment type="similarity">
    <text evidence="1">Belongs to the ETF alpha-subunit/FixB family.</text>
</comment>
<dbReference type="PANTHER" id="PTHR43153">
    <property type="entry name" value="ELECTRON TRANSFER FLAVOPROTEIN ALPHA"/>
    <property type="match status" value="1"/>
</dbReference>
<dbReference type="Pfam" id="PF00766">
    <property type="entry name" value="ETF_alpha"/>
    <property type="match status" value="1"/>
</dbReference>
<dbReference type="RefSeq" id="WP_243994939.1">
    <property type="nucleotide sequence ID" value="NZ_JALHLE010000024.1"/>
</dbReference>
<dbReference type="SMART" id="SM00893">
    <property type="entry name" value="ETF"/>
    <property type="match status" value="1"/>
</dbReference>
<dbReference type="PANTHER" id="PTHR43153:SF1">
    <property type="entry name" value="ELECTRON TRANSFER FLAVOPROTEIN SUBUNIT ALPHA, MITOCHONDRIAL"/>
    <property type="match status" value="1"/>
</dbReference>
<dbReference type="PIRSF" id="PIRSF000089">
    <property type="entry name" value="Electra_flavoP_a"/>
    <property type="match status" value="1"/>
</dbReference>
<organism evidence="4 5">
    <name type="scientific">Novosphingobium album</name>
    <name type="common">ex Hu et al. 2023</name>
    <dbReference type="NCBI Taxonomy" id="2930093"/>
    <lineage>
        <taxon>Bacteria</taxon>
        <taxon>Pseudomonadati</taxon>
        <taxon>Pseudomonadota</taxon>
        <taxon>Alphaproteobacteria</taxon>
        <taxon>Sphingomonadales</taxon>
        <taxon>Sphingomonadaceae</taxon>
        <taxon>Novosphingobium</taxon>
    </lineage>
</organism>
<keyword evidence="2" id="KW-0813">Transport</keyword>
<keyword evidence="2" id="KW-0249">Electron transport</keyword>
<dbReference type="SUPFAM" id="SSF52467">
    <property type="entry name" value="DHS-like NAD/FAD-binding domain"/>
    <property type="match status" value="1"/>
</dbReference>
<evidence type="ECO:0000256" key="1">
    <source>
        <dbReference type="ARBA" id="ARBA00005817"/>
    </source>
</evidence>
<dbReference type="Proteomes" id="UP001162880">
    <property type="component" value="Unassembled WGS sequence"/>
</dbReference>
<gene>
    <name evidence="4" type="ORF">MTR64_14730</name>
</gene>
<evidence type="ECO:0000313" key="4">
    <source>
        <dbReference type="EMBL" id="MCJ2179822.1"/>
    </source>
</evidence>
<dbReference type="InterPro" id="IPR001308">
    <property type="entry name" value="ETF_a/FixB"/>
</dbReference>
<feature type="domain" description="Electron transfer flavoprotein alpha/beta-subunit N-terminal" evidence="3">
    <location>
        <begin position="3"/>
        <end position="181"/>
    </location>
</feature>
<name>A0ABT0B445_9SPHN</name>
<dbReference type="SUPFAM" id="SSF52402">
    <property type="entry name" value="Adenine nucleotide alpha hydrolases-like"/>
    <property type="match status" value="1"/>
</dbReference>
<dbReference type="InterPro" id="IPR014730">
    <property type="entry name" value="ETF_a/b_N"/>
</dbReference>
<proteinExistence type="inferred from homology"/>